<evidence type="ECO:0000313" key="3">
    <source>
        <dbReference type="Proteomes" id="UP000318384"/>
    </source>
</evidence>
<evidence type="ECO:0000313" key="2">
    <source>
        <dbReference type="EMBL" id="QDU11861.1"/>
    </source>
</evidence>
<feature type="transmembrane region" description="Helical" evidence="1">
    <location>
        <begin position="101"/>
        <end position="122"/>
    </location>
</feature>
<keyword evidence="1" id="KW-0812">Transmembrane</keyword>
<dbReference type="AlphaFoldDB" id="A0A517X2Y8"/>
<accession>A0A517X2Y8</accession>
<keyword evidence="1" id="KW-0472">Membrane</keyword>
<protein>
    <submittedName>
        <fullName evidence="2">Uncharacterized protein</fullName>
    </submittedName>
</protein>
<keyword evidence="1" id="KW-1133">Transmembrane helix</keyword>
<evidence type="ECO:0000256" key="1">
    <source>
        <dbReference type="SAM" id="Phobius"/>
    </source>
</evidence>
<dbReference type="Proteomes" id="UP000318384">
    <property type="component" value="Chromosome"/>
</dbReference>
<organism evidence="2 3">
    <name type="scientific">Gimesia aquarii</name>
    <dbReference type="NCBI Taxonomy" id="2527964"/>
    <lineage>
        <taxon>Bacteria</taxon>
        <taxon>Pseudomonadati</taxon>
        <taxon>Planctomycetota</taxon>
        <taxon>Planctomycetia</taxon>
        <taxon>Planctomycetales</taxon>
        <taxon>Planctomycetaceae</taxon>
        <taxon>Gimesia</taxon>
    </lineage>
</organism>
<gene>
    <name evidence="2" type="ORF">V202x_52860</name>
</gene>
<name>A0A517X2Y8_9PLAN</name>
<proteinExistence type="predicted"/>
<feature type="transmembrane region" description="Helical" evidence="1">
    <location>
        <begin position="59"/>
        <end position="89"/>
    </location>
</feature>
<sequence>MNENYSKTVLSPSARRKFCFYLPLATLAVVGAVSTAILALFVITVMSKGNAPASGNPDAYILMIAGPSVLLISILFITISTSISCILTFLISFIPWRRRIAAFLCGLGLHAISVFVALYFIVSPFK</sequence>
<dbReference type="EMBL" id="CP037422">
    <property type="protein sequence ID" value="QDU11861.1"/>
    <property type="molecule type" value="Genomic_DNA"/>
</dbReference>
<feature type="transmembrane region" description="Helical" evidence="1">
    <location>
        <begin position="20"/>
        <end position="47"/>
    </location>
</feature>
<reference evidence="2 3" key="1">
    <citation type="submission" date="2019-03" db="EMBL/GenBank/DDBJ databases">
        <title>Deep-cultivation of Planctomycetes and their phenomic and genomic characterization uncovers novel biology.</title>
        <authorList>
            <person name="Wiegand S."/>
            <person name="Jogler M."/>
            <person name="Boedeker C."/>
            <person name="Pinto D."/>
            <person name="Vollmers J."/>
            <person name="Rivas-Marin E."/>
            <person name="Kohn T."/>
            <person name="Peeters S.H."/>
            <person name="Heuer A."/>
            <person name="Rast P."/>
            <person name="Oberbeckmann S."/>
            <person name="Bunk B."/>
            <person name="Jeske O."/>
            <person name="Meyerdierks A."/>
            <person name="Storesund J.E."/>
            <person name="Kallscheuer N."/>
            <person name="Luecker S."/>
            <person name="Lage O.M."/>
            <person name="Pohl T."/>
            <person name="Merkel B.J."/>
            <person name="Hornburger P."/>
            <person name="Mueller R.-W."/>
            <person name="Bruemmer F."/>
            <person name="Labrenz M."/>
            <person name="Spormann A.M."/>
            <person name="Op den Camp H."/>
            <person name="Overmann J."/>
            <person name="Amann R."/>
            <person name="Jetten M.S.M."/>
            <person name="Mascher T."/>
            <person name="Medema M.H."/>
            <person name="Devos D.P."/>
            <person name="Kaster A.-K."/>
            <person name="Ovreas L."/>
            <person name="Rohde M."/>
            <person name="Galperin M.Y."/>
            <person name="Jogler C."/>
        </authorList>
    </citation>
    <scope>NUCLEOTIDE SEQUENCE [LARGE SCALE GENOMIC DNA]</scope>
    <source>
        <strain evidence="2 3">V202</strain>
    </source>
</reference>
<keyword evidence="3" id="KW-1185">Reference proteome</keyword>